<organism evidence="2 3">
    <name type="scientific">Galemys pyrenaicus</name>
    <name type="common">Iberian desman</name>
    <name type="synonym">Pyrenean desman</name>
    <dbReference type="NCBI Taxonomy" id="202257"/>
    <lineage>
        <taxon>Eukaryota</taxon>
        <taxon>Metazoa</taxon>
        <taxon>Chordata</taxon>
        <taxon>Craniata</taxon>
        <taxon>Vertebrata</taxon>
        <taxon>Euteleostomi</taxon>
        <taxon>Mammalia</taxon>
        <taxon>Eutheria</taxon>
        <taxon>Laurasiatheria</taxon>
        <taxon>Eulipotyphla</taxon>
        <taxon>Talpidae</taxon>
        <taxon>Galemys</taxon>
    </lineage>
</organism>
<reference evidence="2" key="1">
    <citation type="journal article" date="2021" name="Evol. Appl.">
        <title>The genome of the Pyrenean desman and the effects of bottlenecks and inbreeding on the genomic landscape of an endangered species.</title>
        <authorList>
            <person name="Escoda L."/>
            <person name="Castresana J."/>
        </authorList>
    </citation>
    <scope>NUCLEOTIDE SEQUENCE</scope>
    <source>
        <strain evidence="2">IBE-C5619</strain>
    </source>
</reference>
<feature type="region of interest" description="Disordered" evidence="1">
    <location>
        <begin position="1"/>
        <end position="47"/>
    </location>
</feature>
<feature type="compositionally biased region" description="Basic and acidic residues" evidence="1">
    <location>
        <begin position="20"/>
        <end position="41"/>
    </location>
</feature>
<name>A0A8J5ZNQ3_GALPY</name>
<evidence type="ECO:0000256" key="1">
    <source>
        <dbReference type="SAM" id="MobiDB-lite"/>
    </source>
</evidence>
<dbReference type="EMBL" id="JAGFMF010012279">
    <property type="protein sequence ID" value="KAG8504928.1"/>
    <property type="molecule type" value="Genomic_DNA"/>
</dbReference>
<feature type="compositionally biased region" description="Basic and acidic residues" evidence="1">
    <location>
        <begin position="67"/>
        <end position="77"/>
    </location>
</feature>
<sequence length="119" mass="13413">MKSDTDTENMQKEAMNVTEQVEKKKNDTEKDGTERKRKPDISHLGVIADGDMKVKKETVTGDTSTKNLKEAKKEKKLAVSPPLNRRAPNLHLQSRHGYGLLCILVPEIDTINLIFLDNV</sequence>
<dbReference type="AlphaFoldDB" id="A0A8J5ZNQ3"/>
<keyword evidence="3" id="KW-1185">Reference proteome</keyword>
<feature type="compositionally biased region" description="Basic and acidic residues" evidence="1">
    <location>
        <begin position="1"/>
        <end position="11"/>
    </location>
</feature>
<accession>A0A8J5ZNQ3</accession>
<feature type="region of interest" description="Disordered" evidence="1">
    <location>
        <begin position="60"/>
        <end position="89"/>
    </location>
</feature>
<gene>
    <name evidence="2" type="ORF">J0S82_017513</name>
</gene>
<dbReference type="OrthoDB" id="1917198at2759"/>
<evidence type="ECO:0000313" key="2">
    <source>
        <dbReference type="EMBL" id="KAG8504928.1"/>
    </source>
</evidence>
<evidence type="ECO:0000313" key="3">
    <source>
        <dbReference type="Proteomes" id="UP000700334"/>
    </source>
</evidence>
<dbReference type="Proteomes" id="UP000700334">
    <property type="component" value="Unassembled WGS sequence"/>
</dbReference>
<proteinExistence type="predicted"/>
<protein>
    <submittedName>
        <fullName evidence="2">Uncharacterized protein</fullName>
    </submittedName>
</protein>
<comment type="caution">
    <text evidence="2">The sequence shown here is derived from an EMBL/GenBank/DDBJ whole genome shotgun (WGS) entry which is preliminary data.</text>
</comment>